<evidence type="ECO:0000313" key="3">
    <source>
        <dbReference type="Proteomes" id="UP000002630"/>
    </source>
</evidence>
<dbReference type="InParanoid" id="D8LKQ8"/>
<dbReference type="OrthoDB" id="205787at2759"/>
<evidence type="ECO:0000313" key="2">
    <source>
        <dbReference type="EMBL" id="CBN76093.1"/>
    </source>
</evidence>
<proteinExistence type="predicted"/>
<dbReference type="EMBL" id="FN649760">
    <property type="protein sequence ID" value="CBN76093.1"/>
    <property type="molecule type" value="Genomic_DNA"/>
</dbReference>
<name>D8LKQ8_ECTSI</name>
<accession>D8LKQ8</accession>
<gene>
    <name evidence="2" type="ORF">Esi_0304_0015</name>
</gene>
<dbReference type="Proteomes" id="UP000002630">
    <property type="component" value="Unassembled WGS sequence"/>
</dbReference>
<dbReference type="AlphaFoldDB" id="D8LKQ8"/>
<feature type="region of interest" description="Disordered" evidence="1">
    <location>
        <begin position="82"/>
        <end position="101"/>
    </location>
</feature>
<reference evidence="2 3" key="1">
    <citation type="journal article" date="2010" name="Nature">
        <title>The Ectocarpus genome and the independent evolution of multicellularity in brown algae.</title>
        <authorList>
            <person name="Cock J.M."/>
            <person name="Sterck L."/>
            <person name="Rouze P."/>
            <person name="Scornet D."/>
            <person name="Allen A.E."/>
            <person name="Amoutzias G."/>
            <person name="Anthouard V."/>
            <person name="Artiguenave F."/>
            <person name="Aury J.M."/>
            <person name="Badger J.H."/>
            <person name="Beszteri B."/>
            <person name="Billiau K."/>
            <person name="Bonnet E."/>
            <person name="Bothwell J.H."/>
            <person name="Bowler C."/>
            <person name="Boyen C."/>
            <person name="Brownlee C."/>
            <person name="Carrano C.J."/>
            <person name="Charrier B."/>
            <person name="Cho G.Y."/>
            <person name="Coelho S.M."/>
            <person name="Collen J."/>
            <person name="Corre E."/>
            <person name="Da Silva C."/>
            <person name="Delage L."/>
            <person name="Delaroque N."/>
            <person name="Dittami S.M."/>
            <person name="Doulbeau S."/>
            <person name="Elias M."/>
            <person name="Farnham G."/>
            <person name="Gachon C.M."/>
            <person name="Gschloessl B."/>
            <person name="Heesch S."/>
            <person name="Jabbari K."/>
            <person name="Jubin C."/>
            <person name="Kawai H."/>
            <person name="Kimura K."/>
            <person name="Kloareg B."/>
            <person name="Kupper F.C."/>
            <person name="Lang D."/>
            <person name="Le Bail A."/>
            <person name="Leblanc C."/>
            <person name="Lerouge P."/>
            <person name="Lohr M."/>
            <person name="Lopez P.J."/>
            <person name="Martens C."/>
            <person name="Maumus F."/>
            <person name="Michel G."/>
            <person name="Miranda-Saavedra D."/>
            <person name="Morales J."/>
            <person name="Moreau H."/>
            <person name="Motomura T."/>
            <person name="Nagasato C."/>
            <person name="Napoli C.A."/>
            <person name="Nelson D.R."/>
            <person name="Nyvall-Collen P."/>
            <person name="Peters A.F."/>
            <person name="Pommier C."/>
            <person name="Potin P."/>
            <person name="Poulain J."/>
            <person name="Quesneville H."/>
            <person name="Read B."/>
            <person name="Rensing S.A."/>
            <person name="Ritter A."/>
            <person name="Rousvoal S."/>
            <person name="Samanta M."/>
            <person name="Samson G."/>
            <person name="Schroeder D.C."/>
            <person name="Segurens B."/>
            <person name="Strittmatter M."/>
            <person name="Tonon T."/>
            <person name="Tregear J.W."/>
            <person name="Valentin K."/>
            <person name="von Dassow P."/>
            <person name="Yamagishi T."/>
            <person name="Van de Peer Y."/>
            <person name="Wincker P."/>
        </authorList>
    </citation>
    <scope>NUCLEOTIDE SEQUENCE [LARGE SCALE GENOMIC DNA]</scope>
    <source>
        <strain evidence="3">Ec32 / CCAP1310/4</strain>
    </source>
</reference>
<evidence type="ECO:0000256" key="1">
    <source>
        <dbReference type="SAM" id="MobiDB-lite"/>
    </source>
</evidence>
<keyword evidence="3" id="KW-1185">Reference proteome</keyword>
<protein>
    <submittedName>
        <fullName evidence="2">Uncharacterized protein</fullName>
    </submittedName>
</protein>
<sequence>MTAPSKTVCLRAFNKDLDGTNPWERQGPTPPPLPKRIAWPGGKIVSNKDEALANFLRRKVDQGQTLTPEQMAMLRRMAYPNTSVSVPPGGSGVGGTTTAAARGKRKVRGVGHVYENSGGGGGGSVYARNLLHKLGRKIITYI</sequence>
<organism evidence="2 3">
    <name type="scientific">Ectocarpus siliculosus</name>
    <name type="common">Brown alga</name>
    <name type="synonym">Conferva siliculosa</name>
    <dbReference type="NCBI Taxonomy" id="2880"/>
    <lineage>
        <taxon>Eukaryota</taxon>
        <taxon>Sar</taxon>
        <taxon>Stramenopiles</taxon>
        <taxon>Ochrophyta</taxon>
        <taxon>PX clade</taxon>
        <taxon>Phaeophyceae</taxon>
        <taxon>Ectocarpales</taxon>
        <taxon>Ectocarpaceae</taxon>
        <taxon>Ectocarpus</taxon>
    </lineage>
</organism>